<evidence type="ECO:0000256" key="1">
    <source>
        <dbReference type="ARBA" id="ARBA00004167"/>
    </source>
</evidence>
<dbReference type="Proteomes" id="UP001177341">
    <property type="component" value="Unassembled WGS sequence"/>
</dbReference>
<evidence type="ECO:0000313" key="9">
    <source>
        <dbReference type="Proteomes" id="UP001177341"/>
    </source>
</evidence>
<reference evidence="8" key="1">
    <citation type="submission" date="2023-07" db="EMBL/GenBank/DDBJ databases">
        <title>Genome content predicts the carbon catabolic preferences of heterotrophic bacteria.</title>
        <authorList>
            <person name="Gralka M."/>
        </authorList>
    </citation>
    <scope>NUCLEOTIDE SEQUENCE</scope>
    <source>
        <strain evidence="8">5G01</strain>
    </source>
</reference>
<dbReference type="EMBL" id="JAUYVO010000004">
    <property type="protein sequence ID" value="MDP2522248.1"/>
    <property type="molecule type" value="Genomic_DNA"/>
</dbReference>
<keyword evidence="4 7" id="KW-1133">Transmembrane helix</keyword>
<evidence type="ECO:0000313" key="8">
    <source>
        <dbReference type="EMBL" id="MDP2522248.1"/>
    </source>
</evidence>
<dbReference type="Pfam" id="PF07963">
    <property type="entry name" value="N_methyl"/>
    <property type="match status" value="1"/>
</dbReference>
<gene>
    <name evidence="8" type="ORF">Q8W30_06640</name>
</gene>
<keyword evidence="5 7" id="KW-0472">Membrane</keyword>
<evidence type="ECO:0000256" key="4">
    <source>
        <dbReference type="ARBA" id="ARBA00022989"/>
    </source>
</evidence>
<dbReference type="RefSeq" id="WP_303496181.1">
    <property type="nucleotide sequence ID" value="NZ_JAUOPL010000005.1"/>
</dbReference>
<keyword evidence="9" id="KW-1185">Reference proteome</keyword>
<dbReference type="PROSITE" id="PS00409">
    <property type="entry name" value="PROKAR_NTER_METHYL"/>
    <property type="match status" value="1"/>
</dbReference>
<sequence>MKVKLPISATGNLQRSRGFTLLELLVFVTLVGLLSAAVMLTLRPTERAYTANDAIDEVREQLLTISRQAIAKQNWYGLSFENNSYQRWHYRDSEWNVITTESPYELPPELVISLSVKGEDQRLSDEAQGPQILAAPDGLLSPFTLEISDQDTTSTLTDPYARANAHDQE</sequence>
<dbReference type="NCBIfam" id="TIGR02532">
    <property type="entry name" value="IV_pilin_GFxxxE"/>
    <property type="match status" value="1"/>
</dbReference>
<proteinExistence type="predicted"/>
<keyword evidence="2" id="KW-0488">Methylation</keyword>
<dbReference type="InterPro" id="IPR045584">
    <property type="entry name" value="Pilin-like"/>
</dbReference>
<accession>A0ABT9ET53</accession>
<dbReference type="SUPFAM" id="SSF54523">
    <property type="entry name" value="Pili subunits"/>
    <property type="match status" value="1"/>
</dbReference>
<evidence type="ECO:0000256" key="7">
    <source>
        <dbReference type="SAM" id="Phobius"/>
    </source>
</evidence>
<comment type="subcellular location">
    <subcellularLocation>
        <location evidence="1">Membrane</location>
        <topology evidence="1">Single-pass membrane protein</topology>
    </subcellularLocation>
</comment>
<evidence type="ECO:0000256" key="3">
    <source>
        <dbReference type="ARBA" id="ARBA00022692"/>
    </source>
</evidence>
<organism evidence="8 9">
    <name type="scientific">Neptunomonas phycophila</name>
    <dbReference type="NCBI Taxonomy" id="1572645"/>
    <lineage>
        <taxon>Bacteria</taxon>
        <taxon>Pseudomonadati</taxon>
        <taxon>Pseudomonadota</taxon>
        <taxon>Gammaproteobacteria</taxon>
        <taxon>Oceanospirillales</taxon>
        <taxon>Oceanospirillaceae</taxon>
        <taxon>Neptunomonas</taxon>
    </lineage>
</organism>
<name>A0ABT9ET53_9GAMM</name>
<evidence type="ECO:0000256" key="5">
    <source>
        <dbReference type="ARBA" id="ARBA00023136"/>
    </source>
</evidence>
<evidence type="ECO:0000256" key="2">
    <source>
        <dbReference type="ARBA" id="ARBA00022481"/>
    </source>
</evidence>
<protein>
    <submittedName>
        <fullName evidence="8">Prepilin-type N-terminal cleavage/methylation domain-containing protein</fullName>
    </submittedName>
</protein>
<dbReference type="PRINTS" id="PR00885">
    <property type="entry name" value="BCTERIALGSPH"/>
</dbReference>
<feature type="transmembrane region" description="Helical" evidence="7">
    <location>
        <begin position="21"/>
        <end position="42"/>
    </location>
</feature>
<dbReference type="Gene3D" id="3.55.40.10">
    <property type="entry name" value="minor pseudopilin epsh domain"/>
    <property type="match status" value="1"/>
</dbReference>
<feature type="region of interest" description="Disordered" evidence="6">
    <location>
        <begin position="150"/>
        <end position="169"/>
    </location>
</feature>
<keyword evidence="3 7" id="KW-0812">Transmembrane</keyword>
<evidence type="ECO:0000256" key="6">
    <source>
        <dbReference type="SAM" id="MobiDB-lite"/>
    </source>
</evidence>
<comment type="caution">
    <text evidence="8">The sequence shown here is derived from an EMBL/GenBank/DDBJ whole genome shotgun (WGS) entry which is preliminary data.</text>
</comment>
<dbReference type="InterPro" id="IPR012902">
    <property type="entry name" value="N_methyl_site"/>
</dbReference>
<dbReference type="InterPro" id="IPR002416">
    <property type="entry name" value="T2SS_protein-GspH"/>
</dbReference>